<dbReference type="Pfam" id="PF07995">
    <property type="entry name" value="GSDH"/>
    <property type="match status" value="1"/>
</dbReference>
<dbReference type="NCBIfam" id="TIGR04183">
    <property type="entry name" value="Por_Secre_tail"/>
    <property type="match status" value="1"/>
</dbReference>
<dbReference type="Pfam" id="PF18962">
    <property type="entry name" value="Por_Secre_tail"/>
    <property type="match status" value="1"/>
</dbReference>
<accession>A0ABR6Y5M3</accession>
<feature type="domain" description="Glucose/Sorbosone dehydrogenase" evidence="2">
    <location>
        <begin position="30"/>
        <end position="337"/>
    </location>
</feature>
<proteinExistence type="predicted"/>
<evidence type="ECO:0000256" key="1">
    <source>
        <dbReference type="ARBA" id="ARBA00022729"/>
    </source>
</evidence>
<comment type="caution">
    <text evidence="4">The sequence shown here is derived from an EMBL/GenBank/DDBJ whole genome shotgun (WGS) entry which is preliminary data.</text>
</comment>
<evidence type="ECO:0000259" key="3">
    <source>
        <dbReference type="Pfam" id="PF18962"/>
    </source>
</evidence>
<dbReference type="PANTHER" id="PTHR19328">
    <property type="entry name" value="HEDGEHOG-INTERACTING PROTEIN"/>
    <property type="match status" value="1"/>
</dbReference>
<dbReference type="RefSeq" id="WP_186847148.1">
    <property type="nucleotide sequence ID" value="NZ_JACOME010000008.1"/>
</dbReference>
<dbReference type="InterPro" id="IPR026444">
    <property type="entry name" value="Secre_tail"/>
</dbReference>
<name>A0ABR6Y5M3_9FLAO</name>
<dbReference type="EMBL" id="JACOME010000008">
    <property type="protein sequence ID" value="MBC3848049.1"/>
    <property type="molecule type" value="Genomic_DNA"/>
</dbReference>
<protein>
    <submittedName>
        <fullName evidence="4">PQQ-dependent sugar dehydrogenase</fullName>
    </submittedName>
</protein>
<reference evidence="4 5" key="1">
    <citation type="submission" date="2020-08" db="EMBL/GenBank/DDBJ databases">
        <title>Winogradskyella ouciana sp. nov., isolated from the hadal seawater of the Mariana Trench.</title>
        <authorList>
            <person name="He X."/>
        </authorList>
    </citation>
    <scope>NUCLEOTIDE SEQUENCE [LARGE SCALE GENOMIC DNA]</scope>
    <source>
        <strain evidence="4 5">KCTC 22026</strain>
    </source>
</reference>
<organism evidence="4 5">
    <name type="scientific">Winogradskyella echinorum</name>
    <dbReference type="NCBI Taxonomy" id="538189"/>
    <lineage>
        <taxon>Bacteria</taxon>
        <taxon>Pseudomonadati</taxon>
        <taxon>Bacteroidota</taxon>
        <taxon>Flavobacteriia</taxon>
        <taxon>Flavobacteriales</taxon>
        <taxon>Flavobacteriaceae</taxon>
        <taxon>Winogradskyella</taxon>
    </lineage>
</organism>
<dbReference type="InterPro" id="IPR011042">
    <property type="entry name" value="6-blade_b-propeller_TolB-like"/>
</dbReference>
<dbReference type="Gene3D" id="2.120.10.30">
    <property type="entry name" value="TolB, C-terminal domain"/>
    <property type="match status" value="1"/>
</dbReference>
<keyword evidence="1" id="KW-0732">Signal</keyword>
<gene>
    <name evidence="4" type="ORF">H6H04_16760</name>
</gene>
<dbReference type="InterPro" id="IPR012938">
    <property type="entry name" value="Glc/Sorbosone_DH"/>
</dbReference>
<dbReference type="PANTHER" id="PTHR19328:SF75">
    <property type="entry name" value="ALDOSE SUGAR DEHYDROGENASE YLII"/>
    <property type="match status" value="1"/>
</dbReference>
<evidence type="ECO:0000313" key="4">
    <source>
        <dbReference type="EMBL" id="MBC3848049.1"/>
    </source>
</evidence>
<sequence>MKTSITLVLTLSFIFSFAQDLELNLFASGLNRPVNIKHAGDTRLFVAEQQGIIKIINSDGSIESTPFLDITNLVYDTGSEQGLLGLAFHPDYATNGYFFVNYINNLEDTVISRFTRNESNPSIADPSSELEILTFAQPYVNHNGGELQFGSDGFLYISSGDGGDGGDPQNNSQNLTNLLGTILRIDVNNSTIANPYDIPTDNPFVSNSVARDEIWAYGLRNPWKFSFDSSNNDMWIADVGQSAKEEINQATSSASGLNYGWRCYEGNNAFNTIGCPNSSTLTFPVSEYAHVGGRCSITGGYVYRGSMYPNFDGLYFFADVCTQEIGYLKFENENWNSTFESFSGSFVAFGEDINGELYVSTLSGNIFKLVDNALSTQDNLLNSISIYPNPTKNELNINFENTNTSVNSTKLIIYNIHGEVIKTINRTAETIQKVNTSDLSAGIYILKISTENHKQSIHKIVIN</sequence>
<keyword evidence="5" id="KW-1185">Reference proteome</keyword>
<evidence type="ECO:0000313" key="5">
    <source>
        <dbReference type="Proteomes" id="UP000607435"/>
    </source>
</evidence>
<dbReference type="SUPFAM" id="SSF50952">
    <property type="entry name" value="Soluble quinoprotein glucose dehydrogenase"/>
    <property type="match status" value="1"/>
</dbReference>
<evidence type="ECO:0000259" key="2">
    <source>
        <dbReference type="Pfam" id="PF07995"/>
    </source>
</evidence>
<dbReference type="InterPro" id="IPR011041">
    <property type="entry name" value="Quinoprot_gluc/sorb_DH_b-prop"/>
</dbReference>
<dbReference type="Proteomes" id="UP000607435">
    <property type="component" value="Unassembled WGS sequence"/>
</dbReference>
<feature type="domain" description="Secretion system C-terminal sorting" evidence="3">
    <location>
        <begin position="386"/>
        <end position="462"/>
    </location>
</feature>